<dbReference type="Proteomes" id="UP000179797">
    <property type="component" value="Unassembled WGS sequence"/>
</dbReference>
<keyword evidence="3" id="KW-0645">Protease</keyword>
<name>A0A1S1Z0T4_FLAPC</name>
<keyword evidence="2" id="KW-0378">Hydrolase</keyword>
<gene>
    <name evidence="3" type="ORF">NH26_11215</name>
</gene>
<dbReference type="NCBIfam" id="TIGR00666">
    <property type="entry name" value="PBP4"/>
    <property type="match status" value="1"/>
</dbReference>
<dbReference type="InterPro" id="IPR000667">
    <property type="entry name" value="Peptidase_S13"/>
</dbReference>
<dbReference type="Pfam" id="PF02113">
    <property type="entry name" value="Peptidase_S13"/>
    <property type="match status" value="1"/>
</dbReference>
<dbReference type="GO" id="GO:0000270">
    <property type="term" value="P:peptidoglycan metabolic process"/>
    <property type="evidence" value="ECO:0007669"/>
    <property type="project" value="TreeGrafter"/>
</dbReference>
<accession>A0A1S1Z0T4</accession>
<dbReference type="AlphaFoldDB" id="A0A1S1Z0T4"/>
<reference evidence="3 4" key="1">
    <citation type="journal article" date="2012" name="Int. J. Syst. Evol. Microbiol.">
        <title>Flammeovirga pacifica sp. nov., isolated from deep-sea sediment.</title>
        <authorList>
            <person name="Xu H."/>
            <person name="Fu Y."/>
            <person name="Yang N."/>
            <person name="Ding Z."/>
            <person name="Lai Q."/>
            <person name="Zeng R."/>
        </authorList>
    </citation>
    <scope>NUCLEOTIDE SEQUENCE [LARGE SCALE GENOMIC DNA]</scope>
    <source>
        <strain evidence="4">DSM 24597 / LMG 26175 / WPAGA1</strain>
    </source>
</reference>
<comment type="similarity">
    <text evidence="1">Belongs to the peptidase S13 family.</text>
</comment>
<dbReference type="EMBL" id="JRYR02000001">
    <property type="protein sequence ID" value="OHX66884.1"/>
    <property type="molecule type" value="Genomic_DNA"/>
</dbReference>
<keyword evidence="3" id="KW-0121">Carboxypeptidase</keyword>
<evidence type="ECO:0000256" key="2">
    <source>
        <dbReference type="ARBA" id="ARBA00022801"/>
    </source>
</evidence>
<keyword evidence="4" id="KW-1185">Reference proteome</keyword>
<organism evidence="3 4">
    <name type="scientific">Flammeovirga pacifica</name>
    <dbReference type="NCBI Taxonomy" id="915059"/>
    <lineage>
        <taxon>Bacteria</taxon>
        <taxon>Pseudomonadati</taxon>
        <taxon>Bacteroidota</taxon>
        <taxon>Cytophagia</taxon>
        <taxon>Cytophagales</taxon>
        <taxon>Flammeovirgaceae</taxon>
        <taxon>Flammeovirga</taxon>
    </lineage>
</organism>
<dbReference type="Gene3D" id="3.50.80.20">
    <property type="entry name" value="D-Ala-D-Ala carboxypeptidase C, peptidase S13"/>
    <property type="match status" value="1"/>
</dbReference>
<sequence length="474" mass="52723">MILDFSKYTLITLFFFSFSVFSQEKRNIIDSEFHKLLDHDWMKGASVSFEVRSVKSNQVVYQFEAEKSLTPASITKLFSTANALDKLGPNYQYKTDLSYSGVFENSVLNGDLIIHGSGDPTLTLQELDSAIRTSLPNLSEITGHIIVDASLYGKQTTPYKWVWEDLGNYYGAGVNSLNIDDNIYNIYLNTGNTGDRAEIISISPKTPYLTVESEVLSGEKGTGDNSFIFSSPYSNSHIIRGTLPPNRKKFKVKGGITNPDYHAAYMLRDNLVKNGVDIRLDAIKVVYIKDDLPDSKSFSSVKSIPISLIIDKTNKKSINLYAEALAKTVSIKETASILPDSIAKSIINYVAKLGGDSQGIFLEDGSGLSPFDAFSAHHMVSFLCKIRHESYFDDFENSLATTGKSGTLKYFCRYNKAKGKITGKSGSMRRVRSYAGYIQTSNDVLAFTIIVNNFSCNHKTMRKSLEPLMEILTN</sequence>
<dbReference type="PRINTS" id="PR00922">
    <property type="entry name" value="DADACBPTASE3"/>
</dbReference>
<evidence type="ECO:0000256" key="1">
    <source>
        <dbReference type="ARBA" id="ARBA00006096"/>
    </source>
</evidence>
<comment type="caution">
    <text evidence="3">The sequence shown here is derived from an EMBL/GenBank/DDBJ whole genome shotgun (WGS) entry which is preliminary data.</text>
</comment>
<dbReference type="RefSeq" id="WP_044223040.1">
    <property type="nucleotide sequence ID" value="NZ_JRYR02000001.1"/>
</dbReference>
<dbReference type="InterPro" id="IPR012338">
    <property type="entry name" value="Beta-lactam/transpept-like"/>
</dbReference>
<dbReference type="PANTHER" id="PTHR30023:SF0">
    <property type="entry name" value="PENICILLIN-SENSITIVE CARBOXYPEPTIDASE A"/>
    <property type="match status" value="1"/>
</dbReference>
<dbReference type="GO" id="GO:0004185">
    <property type="term" value="F:serine-type carboxypeptidase activity"/>
    <property type="evidence" value="ECO:0007669"/>
    <property type="project" value="InterPro"/>
</dbReference>
<dbReference type="Gene3D" id="3.40.710.10">
    <property type="entry name" value="DD-peptidase/beta-lactamase superfamily"/>
    <property type="match status" value="1"/>
</dbReference>
<dbReference type="PANTHER" id="PTHR30023">
    <property type="entry name" value="D-ALANYL-D-ALANINE CARBOXYPEPTIDASE"/>
    <property type="match status" value="1"/>
</dbReference>
<protein>
    <submittedName>
        <fullName evidence="3">D-alanyl-D-alanine carboxypeptidase/D-alanyl-D-alanine-endopeptidase</fullName>
    </submittedName>
</protein>
<dbReference type="STRING" id="915059.NH26_11215"/>
<proteinExistence type="inferred from homology"/>
<evidence type="ECO:0000313" key="3">
    <source>
        <dbReference type="EMBL" id="OHX66884.1"/>
    </source>
</evidence>
<evidence type="ECO:0000313" key="4">
    <source>
        <dbReference type="Proteomes" id="UP000179797"/>
    </source>
</evidence>
<dbReference type="GO" id="GO:0006508">
    <property type="term" value="P:proteolysis"/>
    <property type="evidence" value="ECO:0007669"/>
    <property type="project" value="InterPro"/>
</dbReference>
<dbReference type="SUPFAM" id="SSF56601">
    <property type="entry name" value="beta-lactamase/transpeptidase-like"/>
    <property type="match status" value="1"/>
</dbReference>